<dbReference type="Proteomes" id="UP000292939">
    <property type="component" value="Chromosome"/>
</dbReference>
<dbReference type="OrthoDB" id="8953732at2"/>
<dbReference type="KEGG" id="hgr:DW355_16430"/>
<evidence type="ECO:0000313" key="2">
    <source>
        <dbReference type="EMBL" id="QBK06089.1"/>
    </source>
</evidence>
<dbReference type="EMBL" id="CP031395">
    <property type="protein sequence ID" value="QBK06089.1"/>
    <property type="molecule type" value="Genomic_DNA"/>
</dbReference>
<keyword evidence="1" id="KW-0472">Membrane</keyword>
<reference evidence="2 3" key="1">
    <citation type="submission" date="2018-07" db="EMBL/GenBank/DDBJ databases">
        <title>Exploring interactions and the metabolic potential of the ultra-small soil bacteria Hylemonella gracilis.</title>
        <authorList>
            <person name="Tyc O."/>
            <person name="Kulkarni P."/>
            <person name="Gawehns F."/>
            <person name="Hundscheid M."/>
            <person name="Zweers H."/>
            <person name="Garbeva P."/>
        </authorList>
    </citation>
    <scope>NUCLEOTIDE SEQUENCE [LARGE SCALE GENOMIC DNA]</scope>
    <source>
        <strain evidence="2 3">NS1</strain>
    </source>
</reference>
<dbReference type="SUPFAM" id="SSF55729">
    <property type="entry name" value="Acyl-CoA N-acyltransferases (Nat)"/>
    <property type="match status" value="1"/>
</dbReference>
<keyword evidence="1" id="KW-1133">Transmembrane helix</keyword>
<dbReference type="InterPro" id="IPR016181">
    <property type="entry name" value="Acyl_CoA_acyltransferase"/>
</dbReference>
<sequence>MIELFERARRKLRYLDLRWSGSAQVTIRVVECPGRWMPQADIENLLTDMRSVVSRSLDQSLDYGVLSGDPERLRQAIVTILYDRKDGQPVAFNALSLMPLELRGQPVEAVHLGLVMVDPRYRTQGLSWILYGLTCVLLFVRRGMRPLWLSNVTQVPSIVGKVAEAFPSAYPNPFSESRRSYDHLSIARQIMQQQRHVFGVGPEAGFDEQRFVIANAYTGGSDNLMKTWDQAPKHRDERANALCLTELDYNRGDDFLQIARLDLPNARGFLLKEVPRRSLPAIVYRLLFLSLGYGVLPLLYWLTPSQAMGELRPRSSQHGKTK</sequence>
<dbReference type="AlphaFoldDB" id="A0A4V1A2H7"/>
<protein>
    <submittedName>
        <fullName evidence="2">Uncharacterized protein</fullName>
    </submittedName>
</protein>
<gene>
    <name evidence="2" type="ORF">DW355_16430</name>
</gene>
<organism evidence="2 3">
    <name type="scientific">Hylemonella gracilis</name>
    <dbReference type="NCBI Taxonomy" id="80880"/>
    <lineage>
        <taxon>Bacteria</taxon>
        <taxon>Pseudomonadati</taxon>
        <taxon>Pseudomonadota</taxon>
        <taxon>Betaproteobacteria</taxon>
        <taxon>Burkholderiales</taxon>
        <taxon>Comamonadaceae</taxon>
        <taxon>Hylemonella</taxon>
    </lineage>
</organism>
<name>A0A4V1A2H7_9BURK</name>
<accession>A0A4V1A2H7</accession>
<keyword evidence="1" id="KW-0812">Transmembrane</keyword>
<evidence type="ECO:0000313" key="3">
    <source>
        <dbReference type="Proteomes" id="UP000292939"/>
    </source>
</evidence>
<proteinExistence type="predicted"/>
<evidence type="ECO:0000256" key="1">
    <source>
        <dbReference type="SAM" id="Phobius"/>
    </source>
</evidence>
<feature type="transmembrane region" description="Helical" evidence="1">
    <location>
        <begin position="282"/>
        <end position="302"/>
    </location>
</feature>